<dbReference type="RefSeq" id="WP_185374250.1">
    <property type="nucleotide sequence ID" value="NZ_JAARRM010000004.1"/>
</dbReference>
<dbReference type="GO" id="GO:0055085">
    <property type="term" value="P:transmembrane transport"/>
    <property type="evidence" value="ECO:0007669"/>
    <property type="project" value="TreeGrafter"/>
</dbReference>
<keyword evidence="4 7" id="KW-1133">Transmembrane helix</keyword>
<evidence type="ECO:0000256" key="2">
    <source>
        <dbReference type="ARBA" id="ARBA00009773"/>
    </source>
</evidence>
<feature type="transmembrane region" description="Helical" evidence="7">
    <location>
        <begin position="278"/>
        <end position="307"/>
    </location>
</feature>
<feature type="region of interest" description="Disordered" evidence="6">
    <location>
        <begin position="382"/>
        <end position="401"/>
    </location>
</feature>
<feature type="transmembrane region" description="Helical" evidence="7">
    <location>
        <begin position="85"/>
        <end position="105"/>
    </location>
</feature>
<comment type="similarity">
    <text evidence="2">Belongs to the autoinducer-2 exporter (AI-2E) (TC 2.A.86) family.</text>
</comment>
<evidence type="ECO:0000256" key="4">
    <source>
        <dbReference type="ARBA" id="ARBA00022989"/>
    </source>
</evidence>
<organism evidence="8 9">
    <name type="scientific">Listeria aquatica</name>
    <dbReference type="NCBI Taxonomy" id="1494960"/>
    <lineage>
        <taxon>Bacteria</taxon>
        <taxon>Bacillati</taxon>
        <taxon>Bacillota</taxon>
        <taxon>Bacilli</taxon>
        <taxon>Bacillales</taxon>
        <taxon>Listeriaceae</taxon>
        <taxon>Listeria</taxon>
    </lineage>
</organism>
<keyword evidence="3 7" id="KW-0812">Transmembrane</keyword>
<dbReference type="EMBL" id="JAARRM010000004">
    <property type="protein sequence ID" value="MBC1521975.1"/>
    <property type="molecule type" value="Genomic_DNA"/>
</dbReference>
<evidence type="ECO:0000256" key="3">
    <source>
        <dbReference type="ARBA" id="ARBA00022692"/>
    </source>
</evidence>
<keyword evidence="5 7" id="KW-0472">Membrane</keyword>
<feature type="transmembrane region" description="Helical" evidence="7">
    <location>
        <begin position="328"/>
        <end position="354"/>
    </location>
</feature>
<proteinExistence type="inferred from homology"/>
<name>A0A841ZS56_9LIST</name>
<dbReference type="InterPro" id="IPR002549">
    <property type="entry name" value="AI-2E-like"/>
</dbReference>
<feature type="transmembrane region" description="Helical" evidence="7">
    <location>
        <begin position="12"/>
        <end position="34"/>
    </location>
</feature>
<dbReference type="PANTHER" id="PTHR21716:SF69">
    <property type="entry name" value="TRANSPORT PROTEIN YUBA-RELATED"/>
    <property type="match status" value="1"/>
</dbReference>
<evidence type="ECO:0000313" key="8">
    <source>
        <dbReference type="EMBL" id="MBC1521975.1"/>
    </source>
</evidence>
<dbReference type="Pfam" id="PF01594">
    <property type="entry name" value="AI-2E_transport"/>
    <property type="match status" value="1"/>
</dbReference>
<dbReference type="PANTHER" id="PTHR21716">
    <property type="entry name" value="TRANSMEMBRANE PROTEIN"/>
    <property type="match status" value="1"/>
</dbReference>
<evidence type="ECO:0000256" key="6">
    <source>
        <dbReference type="SAM" id="MobiDB-lite"/>
    </source>
</evidence>
<feature type="transmembrane region" description="Helical" evidence="7">
    <location>
        <begin position="40"/>
        <end position="65"/>
    </location>
</feature>
<evidence type="ECO:0000313" key="9">
    <source>
        <dbReference type="Proteomes" id="UP000559885"/>
    </source>
</evidence>
<accession>A0A841ZS56</accession>
<protein>
    <submittedName>
        <fullName evidence="8">AI-2E family transporter</fullName>
    </submittedName>
</protein>
<comment type="subcellular location">
    <subcellularLocation>
        <location evidence="1">Membrane</location>
        <topology evidence="1">Multi-pass membrane protein</topology>
    </subcellularLocation>
</comment>
<gene>
    <name evidence="8" type="ORF">HB912_09975</name>
</gene>
<feature type="transmembrane region" description="Helical" evidence="7">
    <location>
        <begin position="172"/>
        <end position="194"/>
    </location>
</feature>
<dbReference type="GO" id="GO:0016020">
    <property type="term" value="C:membrane"/>
    <property type="evidence" value="ECO:0007669"/>
    <property type="project" value="UniProtKB-SubCell"/>
</dbReference>
<feature type="transmembrane region" description="Helical" evidence="7">
    <location>
        <begin position="235"/>
        <end position="266"/>
    </location>
</feature>
<feature type="compositionally biased region" description="Low complexity" evidence="6">
    <location>
        <begin position="391"/>
        <end position="401"/>
    </location>
</feature>
<sequence length="401" mass="44839">MKEKLSKFKQFFIENKFVLGLLIFLLVALDIYVLTKISFVFHPLLVIVETIAAPIILAGILYYLFNPIIDFLERHGWHRGWSIGLLFLVILGIIVLVFSFVIPAVRDQIMSLIKTFPTYWNQVTDKFNELSQSPLFDQIKDKVSTNMNDIMKTVSDKGTDVLNSAISSIGNVVGTVTEVVLAIVTTPLVLFYLLKDGKKLPEFVLKFLPVNSRAHTRQVLKESNHQISSYIRGQIIVSFCIGILLFIGYLIIGLPYALTLAIIAAFTSIVPYLGPAIAITPAIIIAIVTSPWLLIKLIVVWVVVQLLEGKFISPQVMGKSLKVHPITILFVILVAGKLFGVLGVIFAVPGYAVLKVVWTHVFIWFKRISGLYGEQPESIYVQPKEEKQTDTTDTTDTTDSN</sequence>
<evidence type="ECO:0000256" key="1">
    <source>
        <dbReference type="ARBA" id="ARBA00004141"/>
    </source>
</evidence>
<dbReference type="Proteomes" id="UP000559885">
    <property type="component" value="Unassembled WGS sequence"/>
</dbReference>
<evidence type="ECO:0000256" key="5">
    <source>
        <dbReference type="ARBA" id="ARBA00023136"/>
    </source>
</evidence>
<reference evidence="8 9" key="1">
    <citation type="submission" date="2020-03" db="EMBL/GenBank/DDBJ databases">
        <title>Soil Listeria distribution.</title>
        <authorList>
            <person name="Liao J."/>
            <person name="Wiedmann M."/>
        </authorList>
    </citation>
    <scope>NUCLEOTIDE SEQUENCE [LARGE SCALE GENOMIC DNA]</scope>
    <source>
        <strain evidence="8 9">FSL L7-1507</strain>
    </source>
</reference>
<evidence type="ECO:0000256" key="7">
    <source>
        <dbReference type="SAM" id="Phobius"/>
    </source>
</evidence>
<dbReference type="AlphaFoldDB" id="A0A841ZS56"/>
<comment type="caution">
    <text evidence="8">The sequence shown here is derived from an EMBL/GenBank/DDBJ whole genome shotgun (WGS) entry which is preliminary data.</text>
</comment>